<reference evidence="1 2" key="1">
    <citation type="journal article" date="2014" name="Genome Announc.">
        <title>Draft Genome Sequence of the Antitrypanosomally Active Sponge-Associated Bacterium Actinokineospora sp. Strain EG49.</title>
        <authorList>
            <person name="Harjes J."/>
            <person name="Ryu T."/>
            <person name="Abdelmohsen U.R."/>
            <person name="Moitinho-Silva L."/>
            <person name="Horn H."/>
            <person name="Ravasi T."/>
            <person name="Hentschel U."/>
        </authorList>
    </citation>
    <scope>NUCLEOTIDE SEQUENCE [LARGE SCALE GENOMIC DNA]</scope>
    <source>
        <strain evidence="1 2">EG49</strain>
    </source>
</reference>
<sequence>MTNPALAHTTVDDHLGDGAKRFFSAGYKRVEYTFGPVSALVLDPAAASVGTHVGLGYPADWSKKSAGVDLRPHLSTIDAILFGVQLSELVLVRAFLPTPEQHRAMWVRKVAIRAGQSPEEDLRELGLAARLVSTREEPGSLCGTVSVVDCAVGSMRVRCEVEHPGGEVRPGRDTYGSPDVLLGPAASRYYGTGFTRGGHRVDDLALDLPALRATAAVELTPAGAEEGIEGAYQPAATMVDAFATGLQLAQVLLYELDSMRRSASNTLWMRSTTLEVAHPVRPVGGPLPLLTELRDPNLIEMGGGVWRTADVVAELGGVRFTCAVAHSLPRGV</sequence>
<proteinExistence type="predicted"/>
<dbReference type="Proteomes" id="UP000019277">
    <property type="component" value="Unassembled WGS sequence"/>
</dbReference>
<dbReference type="Pfam" id="PF05655">
    <property type="entry name" value="AvrD"/>
    <property type="match status" value="1"/>
</dbReference>
<dbReference type="eggNOG" id="ENOG5033346">
    <property type="taxonomic scope" value="Bacteria"/>
</dbReference>
<keyword evidence="2" id="KW-1185">Reference proteome</keyword>
<dbReference type="RefSeq" id="WP_035278621.1">
    <property type="nucleotide sequence ID" value="NZ_AYXG01000027.1"/>
</dbReference>
<dbReference type="EMBL" id="AYXG01000027">
    <property type="protein sequence ID" value="EWC63990.1"/>
    <property type="molecule type" value="Genomic_DNA"/>
</dbReference>
<organism evidence="1 2">
    <name type="scientific">Actinokineospora spheciospongiae</name>
    <dbReference type="NCBI Taxonomy" id="909613"/>
    <lineage>
        <taxon>Bacteria</taxon>
        <taxon>Bacillati</taxon>
        <taxon>Actinomycetota</taxon>
        <taxon>Actinomycetes</taxon>
        <taxon>Pseudonocardiales</taxon>
        <taxon>Pseudonocardiaceae</taxon>
        <taxon>Actinokineospora</taxon>
    </lineage>
</organism>
<protein>
    <submittedName>
        <fullName evidence="1">Avirulence AvrD-like protein</fullName>
    </submittedName>
</protein>
<evidence type="ECO:0000313" key="2">
    <source>
        <dbReference type="Proteomes" id="UP000019277"/>
    </source>
</evidence>
<dbReference type="AlphaFoldDB" id="W7IST3"/>
<dbReference type="InterPro" id="IPR008799">
    <property type="entry name" value="Pseudomon_AvrD"/>
</dbReference>
<comment type="caution">
    <text evidence="1">The sequence shown here is derived from an EMBL/GenBank/DDBJ whole genome shotgun (WGS) entry which is preliminary data.</text>
</comment>
<evidence type="ECO:0000313" key="1">
    <source>
        <dbReference type="EMBL" id="EWC63990.1"/>
    </source>
</evidence>
<name>W7IST3_9PSEU</name>
<dbReference type="STRING" id="909613.UO65_0701"/>
<accession>W7IST3</accession>
<dbReference type="OrthoDB" id="4919083at2"/>
<gene>
    <name evidence="1" type="ORF">UO65_0701</name>
</gene>